<feature type="transmembrane region" description="Helical" evidence="1">
    <location>
        <begin position="12"/>
        <end position="34"/>
    </location>
</feature>
<keyword evidence="1" id="KW-0812">Transmembrane</keyword>
<keyword evidence="4" id="KW-1185">Reference proteome</keyword>
<proteinExistence type="predicted"/>
<protein>
    <recommendedName>
        <fullName evidence="2">TadE-like domain-containing protein</fullName>
    </recommendedName>
</protein>
<reference evidence="3 4" key="1">
    <citation type="journal article" date="2019" name="Front. Microbiol.">
        <title>Thermoanaerosceptrum fracticalcis gen. nov. sp. nov., a Novel Fumarate-Fermenting Microorganism From a Deep Fractured Carbonate Aquifer of the US Great Basin.</title>
        <authorList>
            <person name="Hamilton-Brehm S.D."/>
            <person name="Stewart L.E."/>
            <person name="Zavarin M."/>
            <person name="Caldwell M."/>
            <person name="Lawson P.A."/>
            <person name="Onstott T.C."/>
            <person name="Grzymski J."/>
            <person name="Neveux I."/>
            <person name="Lollar B.S."/>
            <person name="Russell C.E."/>
            <person name="Moser D.P."/>
        </authorList>
    </citation>
    <scope>NUCLEOTIDE SEQUENCE [LARGE SCALE GENOMIC DNA]</scope>
    <source>
        <strain evidence="3 4">DRI-13</strain>
    </source>
</reference>
<evidence type="ECO:0000313" key="4">
    <source>
        <dbReference type="Proteomes" id="UP000515847"/>
    </source>
</evidence>
<evidence type="ECO:0000256" key="1">
    <source>
        <dbReference type="SAM" id="Phobius"/>
    </source>
</evidence>
<dbReference type="Proteomes" id="UP000515847">
    <property type="component" value="Chromosome"/>
</dbReference>
<feature type="domain" description="TadE-like" evidence="2">
    <location>
        <begin position="10"/>
        <end position="52"/>
    </location>
</feature>
<evidence type="ECO:0000259" key="2">
    <source>
        <dbReference type="Pfam" id="PF07811"/>
    </source>
</evidence>
<dbReference type="KEGG" id="tfr:BR63_03105"/>
<dbReference type="AlphaFoldDB" id="A0A7G6DZY4"/>
<evidence type="ECO:0000313" key="3">
    <source>
        <dbReference type="EMBL" id="QNB45388.1"/>
    </source>
</evidence>
<keyword evidence="1" id="KW-1133">Transmembrane helix</keyword>
<dbReference type="EMBL" id="CP045798">
    <property type="protein sequence ID" value="QNB45388.1"/>
    <property type="molecule type" value="Genomic_DNA"/>
</dbReference>
<keyword evidence="1" id="KW-0472">Membrane</keyword>
<organism evidence="3 4">
    <name type="scientific">Thermanaerosceptrum fracticalcis</name>
    <dbReference type="NCBI Taxonomy" id="1712410"/>
    <lineage>
        <taxon>Bacteria</taxon>
        <taxon>Bacillati</taxon>
        <taxon>Bacillota</taxon>
        <taxon>Clostridia</taxon>
        <taxon>Eubacteriales</taxon>
        <taxon>Peptococcaceae</taxon>
        <taxon>Thermanaerosceptrum</taxon>
    </lineage>
</organism>
<sequence length="141" mass="15961">MPMLFRNQKGSAIIEVAIIFPLMLMVTLAFIYFIELARVGVVMEAAANEGAREFAINANVEDAKTKVVKVLQMGHVSFVGDGFYSIEIDGKAVTVKRKVMTIPFFGNMDMKRTAQYYKEKEYRYYNKGIYGPGYTGNPYKN</sequence>
<dbReference type="Pfam" id="PF07811">
    <property type="entry name" value="TadE"/>
    <property type="match status" value="1"/>
</dbReference>
<accession>A0A7G6DZY4</accession>
<name>A0A7G6DZY4_THEFR</name>
<gene>
    <name evidence="3" type="ORF">BR63_03105</name>
</gene>
<dbReference type="InterPro" id="IPR012495">
    <property type="entry name" value="TadE-like_dom"/>
</dbReference>